<dbReference type="SUPFAM" id="SSF52172">
    <property type="entry name" value="CheY-like"/>
    <property type="match status" value="2"/>
</dbReference>
<keyword evidence="6" id="KW-1185">Reference proteome</keyword>
<feature type="domain" description="Response regulatory" evidence="3">
    <location>
        <begin position="4"/>
        <end position="119"/>
    </location>
</feature>
<dbReference type="InterPro" id="IPR050595">
    <property type="entry name" value="Bact_response_regulator"/>
</dbReference>
<dbReference type="PROSITE" id="PS50110">
    <property type="entry name" value="RESPONSE_REGULATORY"/>
    <property type="match status" value="2"/>
</dbReference>
<dbReference type="Proteomes" id="UP000315439">
    <property type="component" value="Unassembled WGS sequence"/>
</dbReference>
<dbReference type="InterPro" id="IPR001789">
    <property type="entry name" value="Sig_transdc_resp-reg_receiver"/>
</dbReference>
<dbReference type="OrthoDB" id="9812260at2"/>
<feature type="modified residue" description="4-aspartylphosphate" evidence="2">
    <location>
        <position position="56"/>
    </location>
</feature>
<dbReference type="Pfam" id="PF00072">
    <property type="entry name" value="Response_reg"/>
    <property type="match status" value="1"/>
</dbReference>
<dbReference type="SMART" id="SM00267">
    <property type="entry name" value="GGDEF"/>
    <property type="match status" value="1"/>
</dbReference>
<sequence length="414" mass="47187">MAKKLLFVEDSALVLKVMRRLVVNAAEFKADFAESYAQAETFIGNNPQQYFAAVVDLNLPDAPKGEVVDLVLSNKIPTLVLTATYDENKRNELYKKGIVDYVVKENRYSYDYAMKLIIRLSRNHAIKVMVVDDSLVARKQASNLLKKYLFQVVEADGAKQAIRALIDEPDIKLVITDYHMPDVDGFELVKLLRGKYDKHDLTIIGLSGEGDASLSARFIKNGANDFLRKPFNQEEFYCRVMHNIESLEAIETIKDAANRDYLTGLYNRQHFYQLANAKIGRCQESGDEYSMAIIEIDDFREFNNVFSEYGDTVLIKFAKELHEKFSQFITARLNGSQLVAFLWGISLDDCHHHMNDLRERIKELSIDTDSGEQYLSVSVGLSHSGELTLRQMLEDCDELISRAQEAGKDLVLYD</sequence>
<reference evidence="5 6" key="1">
    <citation type="submission" date="2019-07" db="EMBL/GenBank/DDBJ databases">
        <title>Draft genome for Aliikangiella sp. M105.</title>
        <authorList>
            <person name="Wang G."/>
        </authorList>
    </citation>
    <scope>NUCLEOTIDE SEQUENCE [LARGE SCALE GENOMIC DNA]</scope>
    <source>
        <strain evidence="5 6">M105</strain>
    </source>
</reference>
<comment type="caution">
    <text evidence="5">The sequence shown here is derived from an EMBL/GenBank/DDBJ whole genome shotgun (WGS) entry which is preliminary data.</text>
</comment>
<keyword evidence="1 2" id="KW-0597">Phosphoprotein</keyword>
<dbReference type="CDD" id="cd01949">
    <property type="entry name" value="GGDEF"/>
    <property type="match status" value="1"/>
</dbReference>
<dbReference type="NCBIfam" id="TIGR00254">
    <property type="entry name" value="GGDEF"/>
    <property type="match status" value="1"/>
</dbReference>
<dbReference type="RefSeq" id="WP_142892524.1">
    <property type="nucleotide sequence ID" value="NZ_ML660161.1"/>
</dbReference>
<dbReference type="GO" id="GO:0000160">
    <property type="term" value="P:phosphorelay signal transduction system"/>
    <property type="evidence" value="ECO:0007669"/>
    <property type="project" value="InterPro"/>
</dbReference>
<dbReference type="EMBL" id="VIKS01000003">
    <property type="protein sequence ID" value="TQV89039.1"/>
    <property type="molecule type" value="Genomic_DNA"/>
</dbReference>
<dbReference type="AlphaFoldDB" id="A0A545UHW2"/>
<accession>A0A545UHW2</accession>
<protein>
    <submittedName>
        <fullName evidence="5">Response regulator</fullName>
    </submittedName>
</protein>
<dbReference type="InterPro" id="IPR029787">
    <property type="entry name" value="Nucleotide_cyclase"/>
</dbReference>
<evidence type="ECO:0000256" key="1">
    <source>
        <dbReference type="ARBA" id="ARBA00022553"/>
    </source>
</evidence>
<evidence type="ECO:0000259" key="3">
    <source>
        <dbReference type="PROSITE" id="PS50110"/>
    </source>
</evidence>
<dbReference type="PROSITE" id="PS50887">
    <property type="entry name" value="GGDEF"/>
    <property type="match status" value="1"/>
</dbReference>
<proteinExistence type="predicted"/>
<feature type="domain" description="Response regulatory" evidence="3">
    <location>
        <begin position="127"/>
        <end position="244"/>
    </location>
</feature>
<dbReference type="InterPro" id="IPR000160">
    <property type="entry name" value="GGDEF_dom"/>
</dbReference>
<evidence type="ECO:0000313" key="6">
    <source>
        <dbReference type="Proteomes" id="UP000315439"/>
    </source>
</evidence>
<evidence type="ECO:0000256" key="2">
    <source>
        <dbReference type="PROSITE-ProRule" id="PRU00169"/>
    </source>
</evidence>
<dbReference type="Gene3D" id="3.30.70.270">
    <property type="match status" value="1"/>
</dbReference>
<dbReference type="InterPro" id="IPR043128">
    <property type="entry name" value="Rev_trsase/Diguanyl_cyclase"/>
</dbReference>
<dbReference type="PANTHER" id="PTHR44591">
    <property type="entry name" value="STRESS RESPONSE REGULATOR PROTEIN 1"/>
    <property type="match status" value="1"/>
</dbReference>
<feature type="modified residue" description="4-aspartylphosphate" evidence="2">
    <location>
        <position position="177"/>
    </location>
</feature>
<gene>
    <name evidence="5" type="ORF">FLL46_05780</name>
</gene>
<dbReference type="Pfam" id="PF00990">
    <property type="entry name" value="GGDEF"/>
    <property type="match status" value="1"/>
</dbReference>
<dbReference type="SUPFAM" id="SSF55073">
    <property type="entry name" value="Nucleotide cyclase"/>
    <property type="match status" value="1"/>
</dbReference>
<dbReference type="InterPro" id="IPR011006">
    <property type="entry name" value="CheY-like_superfamily"/>
</dbReference>
<organism evidence="5 6">
    <name type="scientific">Aliikangiella coralliicola</name>
    <dbReference type="NCBI Taxonomy" id="2592383"/>
    <lineage>
        <taxon>Bacteria</taxon>
        <taxon>Pseudomonadati</taxon>
        <taxon>Pseudomonadota</taxon>
        <taxon>Gammaproteobacteria</taxon>
        <taxon>Oceanospirillales</taxon>
        <taxon>Pleioneaceae</taxon>
        <taxon>Aliikangiella</taxon>
    </lineage>
</organism>
<feature type="domain" description="GGDEF" evidence="4">
    <location>
        <begin position="287"/>
        <end position="414"/>
    </location>
</feature>
<dbReference type="CDD" id="cd17544">
    <property type="entry name" value="REC_2_GGDEF"/>
    <property type="match status" value="1"/>
</dbReference>
<evidence type="ECO:0000259" key="4">
    <source>
        <dbReference type="PROSITE" id="PS50887"/>
    </source>
</evidence>
<evidence type="ECO:0000313" key="5">
    <source>
        <dbReference type="EMBL" id="TQV89039.1"/>
    </source>
</evidence>
<dbReference type="PANTHER" id="PTHR44591:SF3">
    <property type="entry name" value="RESPONSE REGULATORY DOMAIN-CONTAINING PROTEIN"/>
    <property type="match status" value="1"/>
</dbReference>
<dbReference type="Gene3D" id="3.40.50.2300">
    <property type="match status" value="2"/>
</dbReference>
<name>A0A545UHW2_9GAMM</name>
<dbReference type="SMART" id="SM00448">
    <property type="entry name" value="REC"/>
    <property type="match status" value="2"/>
</dbReference>